<keyword evidence="6 14" id="KW-0732">Signal</keyword>
<name>A0A9P4IM94_9PEZI</name>
<dbReference type="GO" id="GO:0045493">
    <property type="term" value="P:xylan catabolic process"/>
    <property type="evidence" value="ECO:0007669"/>
    <property type="project" value="UniProtKB-KW"/>
</dbReference>
<evidence type="ECO:0000256" key="11">
    <source>
        <dbReference type="ARBA" id="ARBA00023326"/>
    </source>
</evidence>
<dbReference type="Pfam" id="PF00933">
    <property type="entry name" value="Glyco_hydro_3"/>
    <property type="match status" value="1"/>
</dbReference>
<keyword evidence="5" id="KW-0858">Xylan degradation</keyword>
<dbReference type="InterPro" id="IPR026891">
    <property type="entry name" value="Fn3-like"/>
</dbReference>
<dbReference type="SMART" id="SM01217">
    <property type="entry name" value="Fn3_like"/>
    <property type="match status" value="1"/>
</dbReference>
<dbReference type="SMART" id="SM00321">
    <property type="entry name" value="WSC"/>
    <property type="match status" value="1"/>
</dbReference>
<evidence type="ECO:0000256" key="4">
    <source>
        <dbReference type="ARBA" id="ARBA00022525"/>
    </source>
</evidence>
<feature type="chain" id="PRO_5040162303" description="xylan 1,4-beta-xylosidase" evidence="14">
    <location>
        <begin position="25"/>
        <end position="910"/>
    </location>
</feature>
<dbReference type="Gene3D" id="3.20.20.300">
    <property type="entry name" value="Glycoside hydrolase, family 3, N-terminal domain"/>
    <property type="match status" value="1"/>
</dbReference>
<comment type="subcellular location">
    <subcellularLocation>
        <location evidence="1">Secreted</location>
    </subcellularLocation>
</comment>
<evidence type="ECO:0000256" key="14">
    <source>
        <dbReference type="SAM" id="SignalP"/>
    </source>
</evidence>
<evidence type="ECO:0000313" key="17">
    <source>
        <dbReference type="Proteomes" id="UP000799772"/>
    </source>
</evidence>
<feature type="domain" description="WSC" evidence="15">
    <location>
        <begin position="46"/>
        <end position="139"/>
    </location>
</feature>
<dbReference type="AlphaFoldDB" id="A0A9P4IM94"/>
<dbReference type="Proteomes" id="UP000799772">
    <property type="component" value="Unassembled WGS sequence"/>
</dbReference>
<dbReference type="InterPro" id="IPR002772">
    <property type="entry name" value="Glyco_hydro_3_C"/>
</dbReference>
<gene>
    <name evidence="16" type="ORF">NA57DRAFT_62828</name>
</gene>
<keyword evidence="11" id="KW-0624">Polysaccharide degradation</keyword>
<comment type="catalytic activity">
    <reaction evidence="12">
        <text>Hydrolysis of (1-&gt;4)-beta-D-xylans, to remove successive D-xylose residues from the non-reducing termini.</text>
        <dbReference type="EC" id="3.2.1.37"/>
    </reaction>
</comment>
<keyword evidence="10" id="KW-0326">Glycosidase</keyword>
<dbReference type="Pfam" id="PF01822">
    <property type="entry name" value="WSC"/>
    <property type="match status" value="1"/>
</dbReference>
<protein>
    <recommendedName>
        <fullName evidence="13">xylan 1,4-beta-xylosidase</fullName>
        <ecNumber evidence="13">3.2.1.37</ecNumber>
    </recommendedName>
</protein>
<evidence type="ECO:0000256" key="12">
    <source>
        <dbReference type="ARBA" id="ARBA00024574"/>
    </source>
</evidence>
<dbReference type="InterPro" id="IPR036962">
    <property type="entry name" value="Glyco_hydro_3_N_sf"/>
</dbReference>
<sequence>MLQALTSLASCAIVLLHLFPQVQSVTPTNFTCTSTGGGSNTTYSAKITSLGCYSDNTTRTLSGKQINPGALNTPQYCADSCGILGYKYAGAEYGTQCFCGDAINPTGTKADNSSCNMNCPADPSAPCGGTWFMDLYEISNPEPNVVKNSFTPYCYTNPLCGNKACDKSLSISERIAALLSQMTLTEKIANTVDSASGVLRLGLPPYEWWSEALHGVASSPGVTFNTPNGSDFSYATSFPMPILMSAAFDDLLINKVASVVGKEARAFGNYGFAGFDFWTPNINPFRDPRWGRGLETPGEDAFHIQRYIYQLIPGLQWGASSLGDVNHKQVIATCKHYAAYDIEQGRNGNDYNPTQQDLGEYFLQPFKACVRDAKVGSIMCSYNAVDGIPSCASEYLLQTVLREHWGSSFTHDFNYVTSDCDAIGNIYDGHNFTDSYAAASAVALNAGTDLDCGTTYITLNESIANNWTTVETLDRSLTRLYNALFTIGAFDGESPYDALNWDDVSIGSAQTLAYEAAVEGMTLLKNDGLLPLKKSYKKVALIGPWANATTQMQGNYQGTAPYLKSPLEAFQSKFDSVTYELGTAINASNTTGFSNALSAAKSADLIVYLGGIDTSIEAEGLDRPSIVWPEFQLSLISELSKTGKPLAVVQFGAGQIDDTSLLSNKNVNALLWAGYPGQDGGYALLDVLTGAKSVAGRLPVTQYPASYADETSIFDLHMRPNGSYPGRTYKWYDGKPIFPFGYGLHYTNFAFSWASGPKKSYDIESLVKGYGSYNDASPWISVSVDVKNTGGKANMASDYVGLIFISTKNAGPKPYPNKSLVGYARAKDIPVHGSQKLTIQLALGALARANEDGDLVIYPGDYELTLDTDAKLTFKFSLTGKELAVDKLPPQAPHYSFTVPVHLQPPSTSA</sequence>
<keyword evidence="8" id="KW-0325">Glycoprotein</keyword>
<evidence type="ECO:0000259" key="15">
    <source>
        <dbReference type="PROSITE" id="PS51212"/>
    </source>
</evidence>
<dbReference type="InterPro" id="IPR017853">
    <property type="entry name" value="GH"/>
</dbReference>
<evidence type="ECO:0000256" key="1">
    <source>
        <dbReference type="ARBA" id="ARBA00004613"/>
    </source>
</evidence>
<evidence type="ECO:0000256" key="8">
    <source>
        <dbReference type="ARBA" id="ARBA00023180"/>
    </source>
</evidence>
<dbReference type="Pfam" id="PF01915">
    <property type="entry name" value="Glyco_hydro_3_C"/>
    <property type="match status" value="1"/>
</dbReference>
<dbReference type="Gene3D" id="3.40.50.1700">
    <property type="entry name" value="Glycoside hydrolase family 3 C-terminal domain"/>
    <property type="match status" value="1"/>
</dbReference>
<dbReference type="PANTHER" id="PTHR42721">
    <property type="entry name" value="SUGAR HYDROLASE-RELATED"/>
    <property type="match status" value="1"/>
</dbReference>
<evidence type="ECO:0000256" key="3">
    <source>
        <dbReference type="ARBA" id="ARBA00005336"/>
    </source>
</evidence>
<dbReference type="GO" id="GO:0046556">
    <property type="term" value="F:alpha-L-arabinofuranosidase activity"/>
    <property type="evidence" value="ECO:0007669"/>
    <property type="project" value="TreeGrafter"/>
</dbReference>
<keyword evidence="7 16" id="KW-0378">Hydrolase</keyword>
<dbReference type="Gene3D" id="2.60.40.10">
    <property type="entry name" value="Immunoglobulins"/>
    <property type="match status" value="1"/>
</dbReference>
<keyword evidence="4" id="KW-0964">Secreted</keyword>
<dbReference type="GO" id="GO:0009044">
    <property type="term" value="F:xylan 1,4-beta-xylosidase activity"/>
    <property type="evidence" value="ECO:0007669"/>
    <property type="project" value="UniProtKB-EC"/>
</dbReference>
<keyword evidence="17" id="KW-1185">Reference proteome</keyword>
<accession>A0A9P4IM94</accession>
<dbReference type="InterPro" id="IPR044993">
    <property type="entry name" value="BXL"/>
</dbReference>
<evidence type="ECO:0000256" key="6">
    <source>
        <dbReference type="ARBA" id="ARBA00022729"/>
    </source>
</evidence>
<dbReference type="FunFam" id="3.40.50.1700:FF:000007">
    <property type="entry name" value="Exo-1,4-beta-xylosidase xlnD"/>
    <property type="match status" value="1"/>
</dbReference>
<dbReference type="EMBL" id="ML978121">
    <property type="protein sequence ID" value="KAF2104135.1"/>
    <property type="molecule type" value="Genomic_DNA"/>
</dbReference>
<dbReference type="InterPro" id="IPR036881">
    <property type="entry name" value="Glyco_hydro_3_C_sf"/>
</dbReference>
<dbReference type="PANTHER" id="PTHR42721:SF3">
    <property type="entry name" value="BETA-D-XYLOSIDASE 5-RELATED"/>
    <property type="match status" value="1"/>
</dbReference>
<keyword evidence="9" id="KW-0119">Carbohydrate metabolism</keyword>
<dbReference type="GO" id="GO:0031222">
    <property type="term" value="P:arabinan catabolic process"/>
    <property type="evidence" value="ECO:0007669"/>
    <property type="project" value="TreeGrafter"/>
</dbReference>
<dbReference type="InterPro" id="IPR001764">
    <property type="entry name" value="Glyco_hydro_3_N"/>
</dbReference>
<evidence type="ECO:0000256" key="13">
    <source>
        <dbReference type="ARBA" id="ARBA00026107"/>
    </source>
</evidence>
<dbReference type="OrthoDB" id="47059at2759"/>
<evidence type="ECO:0000256" key="9">
    <source>
        <dbReference type="ARBA" id="ARBA00023277"/>
    </source>
</evidence>
<comment type="caution">
    <text evidence="16">The sequence shown here is derived from an EMBL/GenBank/DDBJ whole genome shotgun (WGS) entry which is preliminary data.</text>
</comment>
<proteinExistence type="inferred from homology"/>
<evidence type="ECO:0000256" key="2">
    <source>
        <dbReference type="ARBA" id="ARBA00004851"/>
    </source>
</evidence>
<comment type="similarity">
    <text evidence="3">Belongs to the glycosyl hydrolase 3 family.</text>
</comment>
<dbReference type="SUPFAM" id="SSF52279">
    <property type="entry name" value="Beta-D-glucan exohydrolase, C-terminal domain"/>
    <property type="match status" value="1"/>
</dbReference>
<evidence type="ECO:0000256" key="10">
    <source>
        <dbReference type="ARBA" id="ARBA00023295"/>
    </source>
</evidence>
<dbReference type="InterPro" id="IPR013783">
    <property type="entry name" value="Ig-like_fold"/>
</dbReference>
<comment type="pathway">
    <text evidence="2">Glycan degradation; xylan degradation.</text>
</comment>
<organism evidence="16 17">
    <name type="scientific">Rhizodiscina lignyota</name>
    <dbReference type="NCBI Taxonomy" id="1504668"/>
    <lineage>
        <taxon>Eukaryota</taxon>
        <taxon>Fungi</taxon>
        <taxon>Dikarya</taxon>
        <taxon>Ascomycota</taxon>
        <taxon>Pezizomycotina</taxon>
        <taxon>Dothideomycetes</taxon>
        <taxon>Pleosporomycetidae</taxon>
        <taxon>Aulographales</taxon>
        <taxon>Rhizodiscinaceae</taxon>
        <taxon>Rhizodiscina</taxon>
    </lineage>
</organism>
<reference evidence="16" key="1">
    <citation type="journal article" date="2020" name="Stud. Mycol.">
        <title>101 Dothideomycetes genomes: a test case for predicting lifestyles and emergence of pathogens.</title>
        <authorList>
            <person name="Haridas S."/>
            <person name="Albert R."/>
            <person name="Binder M."/>
            <person name="Bloem J."/>
            <person name="Labutti K."/>
            <person name="Salamov A."/>
            <person name="Andreopoulos B."/>
            <person name="Baker S."/>
            <person name="Barry K."/>
            <person name="Bills G."/>
            <person name="Bluhm B."/>
            <person name="Cannon C."/>
            <person name="Castanera R."/>
            <person name="Culley D."/>
            <person name="Daum C."/>
            <person name="Ezra D."/>
            <person name="Gonzalez J."/>
            <person name="Henrissat B."/>
            <person name="Kuo A."/>
            <person name="Liang C."/>
            <person name="Lipzen A."/>
            <person name="Lutzoni F."/>
            <person name="Magnuson J."/>
            <person name="Mondo S."/>
            <person name="Nolan M."/>
            <person name="Ohm R."/>
            <person name="Pangilinan J."/>
            <person name="Park H.-J."/>
            <person name="Ramirez L."/>
            <person name="Alfaro M."/>
            <person name="Sun H."/>
            <person name="Tritt A."/>
            <person name="Yoshinaga Y."/>
            <person name="Zwiers L.-H."/>
            <person name="Turgeon B."/>
            <person name="Goodwin S."/>
            <person name="Spatafora J."/>
            <person name="Crous P."/>
            <person name="Grigoriev I."/>
        </authorList>
    </citation>
    <scope>NUCLEOTIDE SEQUENCE</scope>
    <source>
        <strain evidence="16">CBS 133067</strain>
    </source>
</reference>
<dbReference type="InterPro" id="IPR002889">
    <property type="entry name" value="WSC_carb-bd"/>
</dbReference>
<dbReference type="SUPFAM" id="SSF51445">
    <property type="entry name" value="(Trans)glycosidases"/>
    <property type="match status" value="1"/>
</dbReference>
<dbReference type="EC" id="3.2.1.37" evidence="13"/>
<evidence type="ECO:0000313" key="16">
    <source>
        <dbReference type="EMBL" id="KAF2104135.1"/>
    </source>
</evidence>
<evidence type="ECO:0000256" key="5">
    <source>
        <dbReference type="ARBA" id="ARBA00022651"/>
    </source>
</evidence>
<evidence type="ECO:0000256" key="7">
    <source>
        <dbReference type="ARBA" id="ARBA00022801"/>
    </source>
</evidence>
<dbReference type="GO" id="GO:0005576">
    <property type="term" value="C:extracellular region"/>
    <property type="evidence" value="ECO:0007669"/>
    <property type="project" value="UniProtKB-SubCell"/>
</dbReference>
<dbReference type="PROSITE" id="PS51212">
    <property type="entry name" value="WSC"/>
    <property type="match status" value="1"/>
</dbReference>
<feature type="signal peptide" evidence="14">
    <location>
        <begin position="1"/>
        <end position="24"/>
    </location>
</feature>